<evidence type="ECO:0000313" key="1">
    <source>
        <dbReference type="EMBL" id="QHU08082.1"/>
    </source>
</evidence>
<reference evidence="1" key="1">
    <citation type="journal article" date="2020" name="Nature">
        <title>Giant virus diversity and host interactions through global metagenomics.</title>
        <authorList>
            <person name="Schulz F."/>
            <person name="Roux S."/>
            <person name="Paez-Espino D."/>
            <person name="Jungbluth S."/>
            <person name="Walsh D.A."/>
            <person name="Denef V.J."/>
            <person name="McMahon K.D."/>
            <person name="Konstantinidis K.T."/>
            <person name="Eloe-Fadrosh E.A."/>
            <person name="Kyrpides N.C."/>
            <person name="Woyke T."/>
        </authorList>
    </citation>
    <scope>NUCLEOTIDE SEQUENCE</scope>
    <source>
        <strain evidence="1">GVMAG-S-1062768-28</strain>
    </source>
</reference>
<proteinExistence type="predicted"/>
<organism evidence="1">
    <name type="scientific">viral metagenome</name>
    <dbReference type="NCBI Taxonomy" id="1070528"/>
    <lineage>
        <taxon>unclassified sequences</taxon>
        <taxon>metagenomes</taxon>
        <taxon>organismal metagenomes</taxon>
    </lineage>
</organism>
<protein>
    <submittedName>
        <fullName evidence="1">Uncharacterized protein</fullName>
    </submittedName>
</protein>
<dbReference type="AlphaFoldDB" id="A0A6C0JQP2"/>
<sequence length="117" mass="13158">MGVGRSKMTTYTVLIDVGLPVNPLVLRCKKSDLSKIFYSMEKNVRYMWGNTDDDDGAILDIYGNCTSIHPYKCTWNIEASNGDTSQVTHFERVRCPVEMKALALRAVSTSLHIIVKN</sequence>
<name>A0A6C0JQP2_9ZZZZ</name>
<accession>A0A6C0JQP2</accession>
<dbReference type="EMBL" id="MN740694">
    <property type="protein sequence ID" value="QHU08082.1"/>
    <property type="molecule type" value="Genomic_DNA"/>
</dbReference>